<dbReference type="OrthoDB" id="7053515at2"/>
<evidence type="ECO:0000256" key="2">
    <source>
        <dbReference type="ARBA" id="ARBA00009347"/>
    </source>
</evidence>
<feature type="domain" description="Acyl-CoA dehydrogenase/oxidase C-terminal" evidence="7">
    <location>
        <begin position="238"/>
        <end position="366"/>
    </location>
</feature>
<keyword evidence="5 6" id="KW-0560">Oxidoreductase</keyword>
<dbReference type="RefSeq" id="WP_148065383.1">
    <property type="nucleotide sequence ID" value="NZ_VRYZ01000007.1"/>
</dbReference>
<gene>
    <name evidence="10" type="ORF">FVW59_16115</name>
</gene>
<sequence length="378" mass="40840">MNFDFTEEQSMLRDSVARYVQDSYDIETRRTIADSESGMSAAQWQTFAELGWLSVPFAEEHGGFGGGPVDTMLLMEEFGKGLVLEPYLATVLLFGGLLQRSGSDALAAEYLPKVIEGSCQGAFAYLERQSRFALNDVKTSATRDGESYRLSGEKVVVFNGANADALIVSARTSGEQYDADGISLFLVPANATGLEVKTYKQMDGQTVANITLDNVEVPAGALVGEAGAGMALVEPVVQSAIVALGAEALGIMAQLNAKTLEYTKTRKQFGVAIGSFQALQHRMVDTFMAYEQTKSLLYRAVCELEEGADSAPATIHALKVMVERAGKLIYGEAIQLHGGMGLTDELDIGHYAKRLMMINATFGNGDYHQGRFDELRCA</sequence>
<dbReference type="Proteomes" id="UP000321933">
    <property type="component" value="Unassembled WGS sequence"/>
</dbReference>
<accession>A0A5C8ZRY7</accession>
<organism evidence="10 11">
    <name type="scientific">Parahaliea aestuarii</name>
    <dbReference type="NCBI Taxonomy" id="1852021"/>
    <lineage>
        <taxon>Bacteria</taxon>
        <taxon>Pseudomonadati</taxon>
        <taxon>Pseudomonadota</taxon>
        <taxon>Gammaproteobacteria</taxon>
        <taxon>Cellvibrionales</taxon>
        <taxon>Halieaceae</taxon>
        <taxon>Parahaliea</taxon>
    </lineage>
</organism>
<proteinExistence type="inferred from homology"/>
<name>A0A5C8ZRY7_9GAMM</name>
<dbReference type="Pfam" id="PF02771">
    <property type="entry name" value="Acyl-CoA_dh_N"/>
    <property type="match status" value="1"/>
</dbReference>
<dbReference type="InterPro" id="IPR013786">
    <property type="entry name" value="AcylCoA_DH/ox_N"/>
</dbReference>
<dbReference type="SUPFAM" id="SSF47203">
    <property type="entry name" value="Acyl-CoA dehydrogenase C-terminal domain-like"/>
    <property type="match status" value="1"/>
</dbReference>
<dbReference type="InterPro" id="IPR009100">
    <property type="entry name" value="AcylCoA_DH/oxidase_NM_dom_sf"/>
</dbReference>
<dbReference type="Gene3D" id="2.40.110.10">
    <property type="entry name" value="Butyryl-CoA Dehydrogenase, subunit A, domain 2"/>
    <property type="match status" value="1"/>
</dbReference>
<keyword evidence="11" id="KW-1185">Reference proteome</keyword>
<dbReference type="SUPFAM" id="SSF56645">
    <property type="entry name" value="Acyl-CoA dehydrogenase NM domain-like"/>
    <property type="match status" value="1"/>
</dbReference>
<dbReference type="InterPro" id="IPR009075">
    <property type="entry name" value="AcylCo_DH/oxidase_C"/>
</dbReference>
<dbReference type="Pfam" id="PF00441">
    <property type="entry name" value="Acyl-CoA_dh_1"/>
    <property type="match status" value="1"/>
</dbReference>
<evidence type="ECO:0000313" key="11">
    <source>
        <dbReference type="Proteomes" id="UP000321933"/>
    </source>
</evidence>
<keyword evidence="3 6" id="KW-0285">Flavoprotein</keyword>
<evidence type="ECO:0000313" key="10">
    <source>
        <dbReference type="EMBL" id="TXS90121.1"/>
    </source>
</evidence>
<dbReference type="InterPro" id="IPR036250">
    <property type="entry name" value="AcylCo_DH-like_C"/>
</dbReference>
<dbReference type="Pfam" id="PF02770">
    <property type="entry name" value="Acyl-CoA_dh_M"/>
    <property type="match status" value="1"/>
</dbReference>
<dbReference type="EMBL" id="VRYZ01000007">
    <property type="protein sequence ID" value="TXS90121.1"/>
    <property type="molecule type" value="Genomic_DNA"/>
</dbReference>
<dbReference type="Gene3D" id="1.20.140.10">
    <property type="entry name" value="Butyryl-CoA Dehydrogenase, subunit A, domain 3"/>
    <property type="match status" value="1"/>
</dbReference>
<evidence type="ECO:0000256" key="1">
    <source>
        <dbReference type="ARBA" id="ARBA00001974"/>
    </source>
</evidence>
<evidence type="ECO:0000259" key="9">
    <source>
        <dbReference type="Pfam" id="PF02771"/>
    </source>
</evidence>
<evidence type="ECO:0000256" key="4">
    <source>
        <dbReference type="ARBA" id="ARBA00022827"/>
    </source>
</evidence>
<protein>
    <submittedName>
        <fullName evidence="10">Pimeloyl-CoA dehydrogenase small subunit</fullName>
    </submittedName>
</protein>
<evidence type="ECO:0000259" key="8">
    <source>
        <dbReference type="Pfam" id="PF02770"/>
    </source>
</evidence>
<evidence type="ECO:0000256" key="6">
    <source>
        <dbReference type="RuleBase" id="RU362125"/>
    </source>
</evidence>
<dbReference type="InterPro" id="IPR046373">
    <property type="entry name" value="Acyl-CoA_Oxase/DH_mid-dom_sf"/>
</dbReference>
<reference evidence="10 11" key="1">
    <citation type="submission" date="2019-08" db="EMBL/GenBank/DDBJ databases">
        <title>Parahaliea maris sp. nov., isolated from the surface seawater.</title>
        <authorList>
            <person name="Liu Y."/>
        </authorList>
    </citation>
    <scope>NUCLEOTIDE SEQUENCE [LARGE SCALE GENOMIC DNA]</scope>
    <source>
        <strain evidence="10 11">S2-26</strain>
    </source>
</reference>
<dbReference type="PANTHER" id="PTHR43884">
    <property type="entry name" value="ACYL-COA DEHYDROGENASE"/>
    <property type="match status" value="1"/>
</dbReference>
<dbReference type="InterPro" id="IPR037069">
    <property type="entry name" value="AcylCoA_DH/ox_N_sf"/>
</dbReference>
<dbReference type="PANTHER" id="PTHR43884:SF20">
    <property type="entry name" value="ACYL-COA DEHYDROGENASE FADE28"/>
    <property type="match status" value="1"/>
</dbReference>
<dbReference type="GO" id="GO:0003995">
    <property type="term" value="F:acyl-CoA dehydrogenase activity"/>
    <property type="evidence" value="ECO:0007669"/>
    <property type="project" value="TreeGrafter"/>
</dbReference>
<comment type="similarity">
    <text evidence="2 6">Belongs to the acyl-CoA dehydrogenase family.</text>
</comment>
<dbReference type="GO" id="GO:0050660">
    <property type="term" value="F:flavin adenine dinucleotide binding"/>
    <property type="evidence" value="ECO:0007669"/>
    <property type="project" value="InterPro"/>
</dbReference>
<feature type="domain" description="Acyl-CoA dehydrogenase/oxidase N-terminal" evidence="9">
    <location>
        <begin position="6"/>
        <end position="117"/>
    </location>
</feature>
<comment type="cofactor">
    <cofactor evidence="1 6">
        <name>FAD</name>
        <dbReference type="ChEBI" id="CHEBI:57692"/>
    </cofactor>
</comment>
<dbReference type="AlphaFoldDB" id="A0A5C8ZRY7"/>
<keyword evidence="4 6" id="KW-0274">FAD</keyword>
<dbReference type="CDD" id="cd00567">
    <property type="entry name" value="ACAD"/>
    <property type="match status" value="1"/>
</dbReference>
<evidence type="ECO:0000256" key="3">
    <source>
        <dbReference type="ARBA" id="ARBA00022630"/>
    </source>
</evidence>
<feature type="domain" description="Acyl-CoA oxidase/dehydrogenase middle" evidence="8">
    <location>
        <begin position="122"/>
        <end position="215"/>
    </location>
</feature>
<dbReference type="InterPro" id="IPR006091">
    <property type="entry name" value="Acyl-CoA_Oxase/DH_mid-dom"/>
</dbReference>
<evidence type="ECO:0000259" key="7">
    <source>
        <dbReference type="Pfam" id="PF00441"/>
    </source>
</evidence>
<comment type="caution">
    <text evidence="10">The sequence shown here is derived from an EMBL/GenBank/DDBJ whole genome shotgun (WGS) entry which is preliminary data.</text>
</comment>
<dbReference type="Gene3D" id="1.10.540.10">
    <property type="entry name" value="Acyl-CoA dehydrogenase/oxidase, N-terminal domain"/>
    <property type="match status" value="1"/>
</dbReference>
<evidence type="ECO:0000256" key="5">
    <source>
        <dbReference type="ARBA" id="ARBA00023002"/>
    </source>
</evidence>